<proteinExistence type="predicted"/>
<sequence>MNTRIILALAPKSYWIFLCIGLLLRIPEGPIAIKWSNIALNLLLLYVGYRIALITHELGHLLFAKLVGGTPRRMVLGRGHEVYRTEIMGVKVIINSNVNSGLAFANFDSPKLIKLKLILFTSGGFIVNFATAALLFWFNGFGIDPETGVHASSVIGWVCLLTGVTSLIPTKSSYQGMRVFSDGLSIFRIPFYKQENLTEVSLTGKFMDAYDLFEAKEYAQAIKIYQYCLTRNPRLVLPIMNIGLAYLKLGNYQQSTHYLETLIPMMEETENVGYRPIVYNGLAWNYLLVENLAEADRFSELAYSILPTSEHIRGTRGSALIASGRYDEGIKLLINEVDFKFPNSSTLAASIFLVQAYHGLKNKSEVRTYLTFVESNIEKLETDEKLLFGRISQRITSKELVIAAEEEYS</sequence>
<keyword evidence="1" id="KW-1133">Transmembrane helix</keyword>
<dbReference type="InterPro" id="IPR011990">
    <property type="entry name" value="TPR-like_helical_dom_sf"/>
</dbReference>
<dbReference type="RefSeq" id="WP_123126909.1">
    <property type="nucleotide sequence ID" value="NZ_RJJD01000005.1"/>
</dbReference>
<evidence type="ECO:0000256" key="1">
    <source>
        <dbReference type="SAM" id="Phobius"/>
    </source>
</evidence>
<accession>A0A3M9MMY5</accession>
<gene>
    <name evidence="2" type="ORF">EFB08_10525</name>
</gene>
<dbReference type="Proteomes" id="UP000272117">
    <property type="component" value="Unassembled WGS sequence"/>
</dbReference>
<dbReference type="SUPFAM" id="SSF48452">
    <property type="entry name" value="TPR-like"/>
    <property type="match status" value="1"/>
</dbReference>
<name>A0A3M9MMY5_9BACT</name>
<comment type="caution">
    <text evidence="2">The sequence shown here is derived from an EMBL/GenBank/DDBJ whole genome shotgun (WGS) entry which is preliminary data.</text>
</comment>
<dbReference type="AlphaFoldDB" id="A0A3M9MMY5"/>
<dbReference type="Gene3D" id="1.25.40.10">
    <property type="entry name" value="Tetratricopeptide repeat domain"/>
    <property type="match status" value="1"/>
</dbReference>
<keyword evidence="1" id="KW-0812">Transmembrane</keyword>
<dbReference type="EMBL" id="RJJD01000005">
    <property type="protein sequence ID" value="RNI26902.1"/>
    <property type="molecule type" value="Genomic_DNA"/>
</dbReference>
<feature type="transmembrane region" description="Helical" evidence="1">
    <location>
        <begin position="38"/>
        <end position="64"/>
    </location>
</feature>
<evidence type="ECO:0000313" key="2">
    <source>
        <dbReference type="EMBL" id="RNI26902.1"/>
    </source>
</evidence>
<keyword evidence="1" id="KW-0472">Membrane</keyword>
<feature type="transmembrane region" description="Helical" evidence="1">
    <location>
        <begin position="7"/>
        <end position="26"/>
    </location>
</feature>
<protein>
    <submittedName>
        <fullName evidence="2">Uncharacterized protein</fullName>
    </submittedName>
</protein>
<feature type="transmembrane region" description="Helical" evidence="1">
    <location>
        <begin position="150"/>
        <end position="168"/>
    </location>
</feature>
<reference evidence="2 3" key="1">
    <citation type="submission" date="2018-11" db="EMBL/GenBank/DDBJ databases">
        <title>Rufibacter latericius sp. nov., isolated from water in Baiyang Lake.</title>
        <authorList>
            <person name="Yang Y."/>
        </authorList>
    </citation>
    <scope>NUCLEOTIDE SEQUENCE [LARGE SCALE GENOMIC DNA]</scope>
    <source>
        <strain evidence="2 3">R-22-1c-1</strain>
    </source>
</reference>
<dbReference type="OrthoDB" id="974834at2"/>
<feature type="transmembrane region" description="Helical" evidence="1">
    <location>
        <begin position="117"/>
        <end position="138"/>
    </location>
</feature>
<evidence type="ECO:0000313" key="3">
    <source>
        <dbReference type="Proteomes" id="UP000272117"/>
    </source>
</evidence>
<keyword evidence="3" id="KW-1185">Reference proteome</keyword>
<organism evidence="2 3">
    <name type="scientific">Rufibacter latericius</name>
    <dbReference type="NCBI Taxonomy" id="2487040"/>
    <lineage>
        <taxon>Bacteria</taxon>
        <taxon>Pseudomonadati</taxon>
        <taxon>Bacteroidota</taxon>
        <taxon>Cytophagia</taxon>
        <taxon>Cytophagales</taxon>
        <taxon>Hymenobacteraceae</taxon>
        <taxon>Rufibacter</taxon>
    </lineage>
</organism>